<comment type="subunit">
    <text evidence="6">Homodimer.</text>
</comment>
<comment type="function">
    <text evidence="6">Quinone reductase that provides resistance to thiol-specific stress caused by electrophilic quinones.</text>
</comment>
<comment type="function">
    <text evidence="6">Also exhibits azoreductase activity. Catalyzes the reductive cleavage of the azo bond in aromatic azo compounds to the corresponding amines.</text>
</comment>
<dbReference type="Proteomes" id="UP000199045">
    <property type="component" value="Unassembled WGS sequence"/>
</dbReference>
<keyword evidence="3 6" id="KW-0560">Oxidoreductase</keyword>
<evidence type="ECO:0000313" key="9">
    <source>
        <dbReference type="Proteomes" id="UP000199045"/>
    </source>
</evidence>
<feature type="domain" description="Flavodoxin-like fold" evidence="7">
    <location>
        <begin position="2"/>
        <end position="197"/>
    </location>
</feature>
<evidence type="ECO:0000256" key="6">
    <source>
        <dbReference type="HAMAP-Rule" id="MF_01216"/>
    </source>
</evidence>
<dbReference type="AlphaFoldDB" id="A0A1G7WR19"/>
<comment type="similarity">
    <text evidence="6">Belongs to the azoreductase type 1 family.</text>
</comment>
<dbReference type="EC" id="1.6.5.-" evidence="6"/>
<dbReference type="InterPro" id="IPR029039">
    <property type="entry name" value="Flavoprotein-like_sf"/>
</dbReference>
<feature type="binding site" evidence="6">
    <location>
        <begin position="140"/>
        <end position="143"/>
    </location>
    <ligand>
        <name>FMN</name>
        <dbReference type="ChEBI" id="CHEBI:58210"/>
    </ligand>
</feature>
<evidence type="ECO:0000256" key="5">
    <source>
        <dbReference type="ARBA" id="ARBA00048542"/>
    </source>
</evidence>
<dbReference type="GO" id="GO:0016655">
    <property type="term" value="F:oxidoreductase activity, acting on NAD(P)H, quinone or similar compound as acceptor"/>
    <property type="evidence" value="ECO:0007669"/>
    <property type="project" value="InterPro"/>
</dbReference>
<evidence type="ECO:0000256" key="2">
    <source>
        <dbReference type="ARBA" id="ARBA00022643"/>
    </source>
</evidence>
<dbReference type="SUPFAM" id="SSF52218">
    <property type="entry name" value="Flavoproteins"/>
    <property type="match status" value="1"/>
</dbReference>
<organism evidence="8 9">
    <name type="scientific">Chitinophaga filiformis</name>
    <name type="common">Myxococcus filiformis</name>
    <name type="synonym">Flexibacter filiformis</name>
    <dbReference type="NCBI Taxonomy" id="104663"/>
    <lineage>
        <taxon>Bacteria</taxon>
        <taxon>Pseudomonadati</taxon>
        <taxon>Bacteroidota</taxon>
        <taxon>Chitinophagia</taxon>
        <taxon>Chitinophagales</taxon>
        <taxon>Chitinophagaceae</taxon>
        <taxon>Chitinophaga</taxon>
    </lineage>
</organism>
<accession>A0A1G7WR19</accession>
<gene>
    <name evidence="6" type="primary">azoR</name>
    <name evidence="8" type="ORF">SAMN04488121_106120</name>
</gene>
<dbReference type="Gene3D" id="3.40.50.360">
    <property type="match status" value="1"/>
</dbReference>
<protein>
    <recommendedName>
        <fullName evidence="6">FMN dependent NADH:quinone oxidoreductase</fullName>
        <ecNumber evidence="6">1.6.5.-</ecNumber>
    </recommendedName>
    <alternativeName>
        <fullName evidence="6">Azo-dye reductase</fullName>
    </alternativeName>
    <alternativeName>
        <fullName evidence="6">FMN-dependent NADH-azo compound oxidoreductase</fullName>
    </alternativeName>
    <alternativeName>
        <fullName evidence="6">FMN-dependent NADH-azoreductase</fullName>
        <ecNumber evidence="6">1.7.1.17</ecNumber>
    </alternativeName>
</protein>
<dbReference type="EMBL" id="FNBN01000006">
    <property type="protein sequence ID" value="SDG74349.1"/>
    <property type="molecule type" value="Genomic_DNA"/>
</dbReference>
<evidence type="ECO:0000259" key="7">
    <source>
        <dbReference type="Pfam" id="PF02525"/>
    </source>
</evidence>
<dbReference type="InterPro" id="IPR050104">
    <property type="entry name" value="FMN-dep_NADH:Q_OxRdtase_AzoR1"/>
</dbReference>
<dbReference type="HAMAP" id="MF_01216">
    <property type="entry name" value="Azoreductase_type1"/>
    <property type="match status" value="1"/>
</dbReference>
<dbReference type="RefSeq" id="WP_089835195.1">
    <property type="nucleotide sequence ID" value="NZ_FNBN01000006.1"/>
</dbReference>
<dbReference type="PANTHER" id="PTHR43741">
    <property type="entry name" value="FMN-DEPENDENT NADH-AZOREDUCTASE 1"/>
    <property type="match status" value="1"/>
</dbReference>
<evidence type="ECO:0000256" key="3">
    <source>
        <dbReference type="ARBA" id="ARBA00023002"/>
    </source>
</evidence>
<evidence type="ECO:0000256" key="1">
    <source>
        <dbReference type="ARBA" id="ARBA00022630"/>
    </source>
</evidence>
<dbReference type="Pfam" id="PF02525">
    <property type="entry name" value="Flavodoxin_2"/>
    <property type="match status" value="1"/>
</dbReference>
<comment type="cofactor">
    <cofactor evidence="6">
        <name>FMN</name>
        <dbReference type="ChEBI" id="CHEBI:58210"/>
    </cofactor>
    <text evidence="6">Binds 1 FMN per subunit.</text>
</comment>
<dbReference type="STRING" id="104663.SAMN04488121_106120"/>
<dbReference type="OrthoDB" id="9805013at2"/>
<sequence length="199" mass="21617">MKKILKIISSVNGAQSKSTQLADAVIEKLTANYPGSTVKVKDLSQQRYEHFHEGHLKVYRGMGEVATDVVAAVEKVSDATINEVMDADIIVIGVPIYNFHVPSTLKAWMDHVMRAGKTFSFATGQAEGLVKNKKVYLAVSSGGIYSEGIGQTYDFAVPYMKAALGFVGMTDISIFWAEGCDMPGYKETALQKAIDKVAV</sequence>
<evidence type="ECO:0000313" key="8">
    <source>
        <dbReference type="EMBL" id="SDG74349.1"/>
    </source>
</evidence>
<dbReference type="InterPro" id="IPR023048">
    <property type="entry name" value="NADH:quinone_OxRdtase_FMN_depd"/>
</dbReference>
<evidence type="ECO:0000256" key="4">
    <source>
        <dbReference type="ARBA" id="ARBA00023027"/>
    </source>
</evidence>
<keyword evidence="1 6" id="KW-0285">Flavoprotein</keyword>
<dbReference type="GO" id="GO:0009055">
    <property type="term" value="F:electron transfer activity"/>
    <property type="evidence" value="ECO:0007669"/>
    <property type="project" value="UniProtKB-UniRule"/>
</dbReference>
<comment type="catalytic activity">
    <reaction evidence="5">
        <text>N,N-dimethyl-1,4-phenylenediamine + anthranilate + 2 NAD(+) = 2-(4-dimethylaminophenyl)diazenylbenzoate + 2 NADH + 2 H(+)</text>
        <dbReference type="Rhea" id="RHEA:55872"/>
        <dbReference type="ChEBI" id="CHEBI:15378"/>
        <dbReference type="ChEBI" id="CHEBI:15783"/>
        <dbReference type="ChEBI" id="CHEBI:16567"/>
        <dbReference type="ChEBI" id="CHEBI:57540"/>
        <dbReference type="ChEBI" id="CHEBI:57945"/>
        <dbReference type="ChEBI" id="CHEBI:71579"/>
        <dbReference type="EC" id="1.7.1.17"/>
    </reaction>
    <physiologicalReaction direction="right-to-left" evidence="5">
        <dbReference type="Rhea" id="RHEA:55874"/>
    </physiologicalReaction>
</comment>
<reference evidence="8 9" key="1">
    <citation type="submission" date="2016-10" db="EMBL/GenBank/DDBJ databases">
        <authorList>
            <person name="de Groot N.N."/>
        </authorList>
    </citation>
    <scope>NUCLEOTIDE SEQUENCE [LARGE SCALE GENOMIC DNA]</scope>
    <source>
        <strain evidence="8 9">DSM 527</strain>
    </source>
</reference>
<dbReference type="InterPro" id="IPR003680">
    <property type="entry name" value="Flavodoxin_fold"/>
</dbReference>
<dbReference type="PANTHER" id="PTHR43741:SF4">
    <property type="entry name" value="FMN-DEPENDENT NADH:QUINONE OXIDOREDUCTASE"/>
    <property type="match status" value="1"/>
</dbReference>
<proteinExistence type="inferred from homology"/>
<comment type="catalytic activity">
    <reaction evidence="6">
        <text>2 a quinone + NADH + H(+) = 2 a 1,4-benzosemiquinone + NAD(+)</text>
        <dbReference type="Rhea" id="RHEA:65952"/>
        <dbReference type="ChEBI" id="CHEBI:15378"/>
        <dbReference type="ChEBI" id="CHEBI:57540"/>
        <dbReference type="ChEBI" id="CHEBI:57945"/>
        <dbReference type="ChEBI" id="CHEBI:132124"/>
        <dbReference type="ChEBI" id="CHEBI:134225"/>
    </reaction>
</comment>
<dbReference type="GO" id="GO:0010181">
    <property type="term" value="F:FMN binding"/>
    <property type="evidence" value="ECO:0007669"/>
    <property type="project" value="UniProtKB-UniRule"/>
</dbReference>
<name>A0A1G7WR19_CHIFI</name>
<keyword evidence="2 6" id="KW-0288">FMN</keyword>
<dbReference type="GO" id="GO:0016652">
    <property type="term" value="F:oxidoreductase activity, acting on NAD(P)H as acceptor"/>
    <property type="evidence" value="ECO:0007669"/>
    <property type="project" value="UniProtKB-UniRule"/>
</dbReference>
<dbReference type="EC" id="1.7.1.17" evidence="6"/>
<comment type="caution">
    <text evidence="6">Lacks conserved residue(s) required for the propagation of feature annotation.</text>
</comment>
<feature type="binding site" evidence="6">
    <location>
        <position position="10"/>
    </location>
    <ligand>
        <name>FMN</name>
        <dbReference type="ChEBI" id="CHEBI:58210"/>
    </ligand>
</feature>
<keyword evidence="4 6" id="KW-0520">NAD</keyword>
<feature type="binding site" evidence="6">
    <location>
        <begin position="16"/>
        <end position="18"/>
    </location>
    <ligand>
        <name>FMN</name>
        <dbReference type="ChEBI" id="CHEBI:58210"/>
    </ligand>
</feature>